<dbReference type="AlphaFoldDB" id="A0A7X2LYT8"/>
<evidence type="ECO:0000313" key="9">
    <source>
        <dbReference type="Proteomes" id="UP000448867"/>
    </source>
</evidence>
<dbReference type="PANTHER" id="PTHR42812:SF12">
    <property type="entry name" value="BETA-XYLOSIDASE-RELATED"/>
    <property type="match status" value="1"/>
</dbReference>
<dbReference type="Gene3D" id="2.60.120.200">
    <property type="match status" value="1"/>
</dbReference>
<dbReference type="Gene3D" id="2.115.10.20">
    <property type="entry name" value="Glycosyl hydrolase domain, family 43"/>
    <property type="match status" value="1"/>
</dbReference>
<feature type="site" description="Important for catalytic activity, responsible for pKa modulation of the active site Glu and correct orientation of both the proton donor and substrate" evidence="5">
    <location>
        <position position="128"/>
    </location>
</feature>
<dbReference type="InterPro" id="IPR006710">
    <property type="entry name" value="Glyco_hydro_43"/>
</dbReference>
<dbReference type="GO" id="GO:0005975">
    <property type="term" value="P:carbohydrate metabolic process"/>
    <property type="evidence" value="ECO:0007669"/>
    <property type="project" value="InterPro"/>
</dbReference>
<dbReference type="InterPro" id="IPR051795">
    <property type="entry name" value="Glycosyl_Hydrlase_43"/>
</dbReference>
<proteinExistence type="inferred from homology"/>
<dbReference type="Pfam" id="PF17851">
    <property type="entry name" value="GH43_C2"/>
    <property type="match status" value="1"/>
</dbReference>
<feature type="active site" description="Proton donor" evidence="4">
    <location>
        <position position="187"/>
    </location>
</feature>
<keyword evidence="9" id="KW-1185">Reference proteome</keyword>
<accession>A0A7X2LYT8</accession>
<evidence type="ECO:0000256" key="2">
    <source>
        <dbReference type="ARBA" id="ARBA00022801"/>
    </source>
</evidence>
<name>A0A7X2LYT8_9BACI</name>
<dbReference type="SUPFAM" id="SSF49899">
    <property type="entry name" value="Concanavalin A-like lectins/glucanases"/>
    <property type="match status" value="1"/>
</dbReference>
<dbReference type="GO" id="GO:0004553">
    <property type="term" value="F:hydrolase activity, hydrolyzing O-glycosyl compounds"/>
    <property type="evidence" value="ECO:0007669"/>
    <property type="project" value="InterPro"/>
</dbReference>
<feature type="domain" description="Beta-xylosidase C-terminal Concanavalin A-like" evidence="7">
    <location>
        <begin position="330"/>
        <end position="532"/>
    </location>
</feature>
<gene>
    <name evidence="8" type="ORF">GJU40_03600</name>
</gene>
<organism evidence="8 9">
    <name type="scientific">Metabacillus lacus</name>
    <dbReference type="NCBI Taxonomy" id="1983721"/>
    <lineage>
        <taxon>Bacteria</taxon>
        <taxon>Bacillati</taxon>
        <taxon>Bacillota</taxon>
        <taxon>Bacilli</taxon>
        <taxon>Bacillales</taxon>
        <taxon>Bacillaceae</taxon>
        <taxon>Metabacillus</taxon>
    </lineage>
</organism>
<dbReference type="InterPro" id="IPR013320">
    <property type="entry name" value="ConA-like_dom_sf"/>
</dbReference>
<comment type="caution">
    <text evidence="8">The sequence shown here is derived from an EMBL/GenBank/DDBJ whole genome shotgun (WGS) entry which is preliminary data.</text>
</comment>
<protein>
    <submittedName>
        <fullName evidence="8">Family 43 glycosylhydrolase</fullName>
    </submittedName>
</protein>
<dbReference type="EMBL" id="WKKI01000003">
    <property type="protein sequence ID" value="MRX71257.1"/>
    <property type="molecule type" value="Genomic_DNA"/>
</dbReference>
<dbReference type="InterPro" id="IPR041542">
    <property type="entry name" value="GH43_C2"/>
</dbReference>
<evidence type="ECO:0000259" key="7">
    <source>
        <dbReference type="Pfam" id="PF17851"/>
    </source>
</evidence>
<dbReference type="RefSeq" id="WP_154306386.1">
    <property type="nucleotide sequence ID" value="NZ_WKKI01000003.1"/>
</dbReference>
<dbReference type="Proteomes" id="UP000448867">
    <property type="component" value="Unassembled WGS sequence"/>
</dbReference>
<keyword evidence="2 6" id="KW-0378">Hydrolase</keyword>
<evidence type="ECO:0000256" key="3">
    <source>
        <dbReference type="ARBA" id="ARBA00023295"/>
    </source>
</evidence>
<dbReference type="PANTHER" id="PTHR42812">
    <property type="entry name" value="BETA-XYLOSIDASE"/>
    <property type="match status" value="1"/>
</dbReference>
<dbReference type="InterPro" id="IPR023296">
    <property type="entry name" value="Glyco_hydro_beta-prop_sf"/>
</dbReference>
<keyword evidence="3 6" id="KW-0326">Glycosidase</keyword>
<evidence type="ECO:0000256" key="1">
    <source>
        <dbReference type="ARBA" id="ARBA00009865"/>
    </source>
</evidence>
<evidence type="ECO:0000256" key="6">
    <source>
        <dbReference type="RuleBase" id="RU361187"/>
    </source>
</evidence>
<evidence type="ECO:0000313" key="8">
    <source>
        <dbReference type="EMBL" id="MRX71257.1"/>
    </source>
</evidence>
<comment type="similarity">
    <text evidence="1 6">Belongs to the glycosyl hydrolase 43 family.</text>
</comment>
<feature type="active site" description="Proton acceptor" evidence="4">
    <location>
        <position position="15"/>
    </location>
</feature>
<dbReference type="Pfam" id="PF04616">
    <property type="entry name" value="Glyco_hydro_43"/>
    <property type="match status" value="1"/>
</dbReference>
<reference evidence="8 9" key="1">
    <citation type="submission" date="2019-11" db="EMBL/GenBank/DDBJ databases">
        <title>Bacillus lacus genome.</title>
        <authorList>
            <person name="Allen C.J."/>
            <person name="Newman J.D."/>
        </authorList>
    </citation>
    <scope>NUCLEOTIDE SEQUENCE [LARGE SCALE GENOMIC DNA]</scope>
    <source>
        <strain evidence="8 9">KCTC 33946</strain>
    </source>
</reference>
<evidence type="ECO:0000256" key="4">
    <source>
        <dbReference type="PIRSR" id="PIRSR606710-1"/>
    </source>
</evidence>
<evidence type="ECO:0000256" key="5">
    <source>
        <dbReference type="PIRSR" id="PIRSR606710-2"/>
    </source>
</evidence>
<dbReference type="OrthoDB" id="9801455at2"/>
<sequence length="534" mass="61183">MATIKNPILTGFNPDPSICRVGEDYYIAVSTFEWFPGVGIYHSKDLKNWQLVSRPIDRLSQLNMIGNPDSGGVWAPQLSYSDDKFHLIYSDIKVTDGNWKDGHNYLATCDTIDGEWSDPVYLNSSGFDPSLFHDEDGKKYLVNMCWDHRVGSHSFYGIVLQEYSAQEKKLVGKQEIIFKGTDVKLTEAPHLYKWNGYYYLLTAEGGTRFDHQATIARSKNINGPYEVHPENPLITSFPYPRNPLQKAGHASIVQTHTDEWFLVHLTGRPLSREGQALLDPRGYCPLGRETAIQRLEWKEDWPYVVGGNQPSLEVEGPNIPEVTWEKNPEKDDFDHNVLGLDFQTLRIPLGENIMSLTDNPGHLRLYGKESLTSKFTQAHVARRWQHFEFTAETKLKFNPDTFQQSAGLVNYYNTENWTSLQISWNEEKGRILELMTCDNFTFGQPLLGNEIIIPEDAEYVYLRVEVKTDTYQYSYSFGEDKWVEIPVTFQSYKLSDDYVRGGGFFTGAFVGMQCQDTSGQSLPADFDYFVYKPV</sequence>
<dbReference type="CDD" id="cd09000">
    <property type="entry name" value="GH43_SXA-like"/>
    <property type="match status" value="1"/>
</dbReference>
<dbReference type="SUPFAM" id="SSF75005">
    <property type="entry name" value="Arabinanase/levansucrase/invertase"/>
    <property type="match status" value="1"/>
</dbReference>